<dbReference type="PANTHER" id="PTHR41287:SF1">
    <property type="entry name" value="PROTEIN YMFN"/>
    <property type="match status" value="1"/>
</dbReference>
<evidence type="ECO:0000313" key="4">
    <source>
        <dbReference type="Proteomes" id="UP000192288"/>
    </source>
</evidence>
<evidence type="ECO:0008006" key="5">
    <source>
        <dbReference type="Google" id="ProtNLM"/>
    </source>
</evidence>
<comment type="caution">
    <text evidence="3">The sequence shown here is derived from an EMBL/GenBank/DDBJ whole genome shotgun (WGS) entry which is preliminary data.</text>
</comment>
<accession>A0A1X0VEI2</accession>
<proteinExistence type="predicted"/>
<evidence type="ECO:0000313" key="3">
    <source>
        <dbReference type="EMBL" id="ORI98044.1"/>
    </source>
</evidence>
<protein>
    <recommendedName>
        <fullName evidence="5">Terminase large subunit</fullName>
    </recommendedName>
</protein>
<reference evidence="3 4" key="1">
    <citation type="journal article" date="2017" name="Front. Microbiol.">
        <title>Genomic Characterization of Dairy Associated Leuconostoc Species and Diversity of Leuconostocs in Undefined Mixed Mesophilic Starter Cultures.</title>
        <authorList>
            <person name="Frantzen C.A."/>
            <person name="Kot W."/>
            <person name="Pedersen T.B."/>
            <person name="Ardo Y.M."/>
            <person name="Broadbent J.R."/>
            <person name="Neve H."/>
            <person name="Hansen L.H."/>
            <person name="Dal Bello F."/>
            <person name="Ostlie H.M."/>
            <person name="Kleppen H.P."/>
            <person name="Vogensen F.K."/>
            <person name="Holo H."/>
        </authorList>
    </citation>
    <scope>NUCLEOTIDE SEQUENCE [LARGE SCALE GENOMIC DNA]</scope>
    <source>
        <strain evidence="3 4">LMGCF08</strain>
    </source>
</reference>
<feature type="domain" description="Terminase large subunit-like ATPase" evidence="1">
    <location>
        <begin position="70"/>
        <end position="246"/>
    </location>
</feature>
<dbReference type="PANTHER" id="PTHR41287">
    <property type="match status" value="1"/>
</dbReference>
<dbReference type="Pfam" id="PF20441">
    <property type="entry name" value="TerL_nuclease"/>
    <property type="match status" value="1"/>
</dbReference>
<name>A0A1X0VEI2_LEUPS</name>
<dbReference type="STRING" id="33968.BMS77_02125"/>
<evidence type="ECO:0000259" key="2">
    <source>
        <dbReference type="Pfam" id="PF20441"/>
    </source>
</evidence>
<dbReference type="InterPro" id="IPR005021">
    <property type="entry name" value="Terminase_largesu-like"/>
</dbReference>
<gene>
    <name evidence="3" type="ORF">BMR96_03685</name>
</gene>
<dbReference type="Gene3D" id="3.40.50.300">
    <property type="entry name" value="P-loop containing nucleotide triphosphate hydrolases"/>
    <property type="match status" value="1"/>
</dbReference>
<feature type="domain" description="Terminase large subunit-like endonuclease" evidence="2">
    <location>
        <begin position="261"/>
        <end position="549"/>
    </location>
</feature>
<dbReference type="AlphaFoldDB" id="A0A1X0VEI2"/>
<dbReference type="Pfam" id="PF03354">
    <property type="entry name" value="TerL_ATPase"/>
    <property type="match status" value="1"/>
</dbReference>
<dbReference type="InterPro" id="IPR046462">
    <property type="entry name" value="TerL_nuclease"/>
</dbReference>
<organism evidence="3 4">
    <name type="scientific">Leuconostoc pseudomesenteroides</name>
    <dbReference type="NCBI Taxonomy" id="33968"/>
    <lineage>
        <taxon>Bacteria</taxon>
        <taxon>Bacillati</taxon>
        <taxon>Bacillota</taxon>
        <taxon>Bacilli</taxon>
        <taxon>Lactobacillales</taxon>
        <taxon>Lactobacillaceae</taxon>
        <taxon>Leuconostoc</taxon>
    </lineage>
</organism>
<dbReference type="InterPro" id="IPR046461">
    <property type="entry name" value="TerL_ATPase"/>
</dbReference>
<sequence>MDKVTEYAQDVTSGKRVAGELLILSAKRHLEDLKRKDWDYEFDSNYVDGLLLFAQYVPDPDTGVPMPLMDWEVFILGSLVGWRNKKTGGKRYRKAIASIARGQGKTYLASVLATYDFFVQSYKKNNQDIIVASNTVAQSKKLYGYIRGTINKMRQGIFKKRDKDIADTYETITMKSKNNVIVRLSADGGKFDSYHATTAIFDEAGDQKSREAFGKITSGQVKIEEALFLMISTAYQNPNAPLREDIKNVANDIKSGAHELDDFFLAVWSQDSPDEVFKPETWEKSNPLLGLESQHMKLLNGLVSERNTLMSQGKINDFLVKNMNIWLNAEENAAFSLEDVQNAVIPDFDMHNRQVYIGFDNSMTSDDAALAFVFPYVDENGEQRFHLYQHSFIPWHKAGNIEAKEKQDGINYRDMEAKGFADITQHRRGLIDNGFVYQWLMDFVEEYELEVLVFAYDAAHAYAFIQTIEEATTWTMLPVRQGSLSLNEPTKWLQDSFIEGRITRLNDPMMEKSLMNAVVTSDNNGIKIDKNKATLKIDLVDALIDALKQGIYHFEDFAETDKSEFDRMNDDQINEYFTSGGFGF</sequence>
<dbReference type="Proteomes" id="UP000192288">
    <property type="component" value="Unassembled WGS sequence"/>
</dbReference>
<dbReference type="EMBL" id="MPLS01000009">
    <property type="protein sequence ID" value="ORI98044.1"/>
    <property type="molecule type" value="Genomic_DNA"/>
</dbReference>
<dbReference type="GO" id="GO:0004519">
    <property type="term" value="F:endonuclease activity"/>
    <property type="evidence" value="ECO:0007669"/>
    <property type="project" value="InterPro"/>
</dbReference>
<dbReference type="InterPro" id="IPR027417">
    <property type="entry name" value="P-loop_NTPase"/>
</dbReference>
<dbReference type="RefSeq" id="WP_080518999.1">
    <property type="nucleotide sequence ID" value="NZ_MPLS01000009.1"/>
</dbReference>
<evidence type="ECO:0000259" key="1">
    <source>
        <dbReference type="Pfam" id="PF03354"/>
    </source>
</evidence>